<feature type="domain" description="ABC-three component systems C-terminal" evidence="1">
    <location>
        <begin position="155"/>
        <end position="274"/>
    </location>
</feature>
<dbReference type="Pfam" id="PF20284">
    <property type="entry name" value="CTD8"/>
    <property type="match status" value="1"/>
</dbReference>
<keyword evidence="3" id="KW-1185">Reference proteome</keyword>
<reference evidence="2 3" key="1">
    <citation type="submission" date="2023-11" db="EMBL/GenBank/DDBJ databases">
        <title>Draft genome of Azohydromonas lata strain H1 (DSM1123), a polyhydroxyalkanoate producer.</title>
        <authorList>
            <person name="Traversa D."/>
            <person name="D'Addabbo P."/>
            <person name="Pazzani C."/>
            <person name="Manzari C."/>
            <person name="Chiara M."/>
            <person name="Scrascia M."/>
        </authorList>
    </citation>
    <scope>NUCLEOTIDE SEQUENCE [LARGE SCALE GENOMIC DNA]</scope>
    <source>
        <strain evidence="2 3">H1</strain>
    </source>
</reference>
<evidence type="ECO:0000259" key="1">
    <source>
        <dbReference type="Pfam" id="PF20284"/>
    </source>
</evidence>
<evidence type="ECO:0000313" key="2">
    <source>
        <dbReference type="EMBL" id="MDZ5456078.1"/>
    </source>
</evidence>
<gene>
    <name evidence="2" type="ORF">SM757_05785</name>
</gene>
<dbReference type="InterPro" id="IPR046912">
    <property type="entry name" value="ABC-3C_CTD8"/>
</dbReference>
<accession>A0ABU5IDN9</accession>
<name>A0ABU5IDN9_9BURK</name>
<dbReference type="Proteomes" id="UP001293718">
    <property type="component" value="Unassembled WGS sequence"/>
</dbReference>
<dbReference type="RefSeq" id="WP_322464733.1">
    <property type="nucleotide sequence ID" value="NZ_JAXOJX010000005.1"/>
</dbReference>
<organism evidence="2 3">
    <name type="scientific">Azohydromonas lata</name>
    <dbReference type="NCBI Taxonomy" id="45677"/>
    <lineage>
        <taxon>Bacteria</taxon>
        <taxon>Pseudomonadati</taxon>
        <taxon>Pseudomonadota</taxon>
        <taxon>Betaproteobacteria</taxon>
        <taxon>Burkholderiales</taxon>
        <taxon>Sphaerotilaceae</taxon>
        <taxon>Azohydromonas</taxon>
    </lineage>
</organism>
<evidence type="ECO:0000313" key="3">
    <source>
        <dbReference type="Proteomes" id="UP001293718"/>
    </source>
</evidence>
<protein>
    <submittedName>
        <fullName evidence="2">ABC-three component system protein</fullName>
    </submittedName>
</protein>
<comment type="caution">
    <text evidence="2">The sequence shown here is derived from an EMBL/GenBank/DDBJ whole genome shotgun (WGS) entry which is preliminary data.</text>
</comment>
<dbReference type="EMBL" id="JAXOJX010000005">
    <property type="protein sequence ID" value="MDZ5456078.1"/>
    <property type="molecule type" value="Genomic_DNA"/>
</dbReference>
<sequence>MLTVLCGLVAKDYILNHDHQEDRKVVGFLSIAVPHKGSLSAQILAPLNKNAQELVPLDEYVSRLNNEWMDKKGDLPESRYVIAAHDECVDKESALPGKIPNNKVFTVNHDHVSVCKPEGASDSVFKCATQLIDHVLKQKSGENSAAEVFDSSMPDYKKEIFIIKMIISDIGAKGIDNAKESFFQAEIVAKHSSIKERHQIFELQRRVVNLYRAIYNAHNETHDRNSVFSEVHQSIMEQDGAALKCGVEYVSYLHKQGLLHQAANQLTDEVIWGKDGDLDKVEALTK</sequence>
<dbReference type="InterPro" id="IPR029058">
    <property type="entry name" value="AB_hydrolase_fold"/>
</dbReference>
<dbReference type="Gene3D" id="3.40.50.1820">
    <property type="entry name" value="alpha/beta hydrolase"/>
    <property type="match status" value="1"/>
</dbReference>
<proteinExistence type="predicted"/>